<dbReference type="Proteomes" id="UP001549031">
    <property type="component" value="Unassembled WGS sequence"/>
</dbReference>
<dbReference type="EMBL" id="JBEPLJ010000010">
    <property type="protein sequence ID" value="MET3586755.1"/>
    <property type="molecule type" value="Genomic_DNA"/>
</dbReference>
<dbReference type="PROSITE" id="PS50830">
    <property type="entry name" value="TNASE_3"/>
    <property type="match status" value="1"/>
</dbReference>
<proteinExistence type="predicted"/>
<dbReference type="SMART" id="SM00318">
    <property type="entry name" value="SNc"/>
    <property type="match status" value="1"/>
</dbReference>
<feature type="chain" id="PRO_5045650476" evidence="1">
    <location>
        <begin position="30"/>
        <end position="160"/>
    </location>
</feature>
<dbReference type="Pfam" id="PF00565">
    <property type="entry name" value="SNase"/>
    <property type="match status" value="1"/>
</dbReference>
<evidence type="ECO:0000313" key="3">
    <source>
        <dbReference type="EMBL" id="MET3586755.1"/>
    </source>
</evidence>
<keyword evidence="4" id="KW-1185">Reference proteome</keyword>
<name>A0ABV2H873_9HYPH</name>
<gene>
    <name evidence="3" type="ORF">ABID21_002875</name>
</gene>
<dbReference type="InterPro" id="IPR016071">
    <property type="entry name" value="Staphylococal_nuclease_OB-fold"/>
</dbReference>
<keyword evidence="1" id="KW-0732">Signal</keyword>
<evidence type="ECO:0000259" key="2">
    <source>
        <dbReference type="PROSITE" id="PS50830"/>
    </source>
</evidence>
<feature type="signal peptide" evidence="1">
    <location>
        <begin position="1"/>
        <end position="29"/>
    </location>
</feature>
<feature type="domain" description="TNase-like" evidence="2">
    <location>
        <begin position="39"/>
        <end position="160"/>
    </location>
</feature>
<keyword evidence="3" id="KW-0255">Endonuclease</keyword>
<dbReference type="RefSeq" id="WP_247244552.1">
    <property type="nucleotide sequence ID" value="NZ_JALJRA010000010.1"/>
</dbReference>
<accession>A0ABV2H873</accession>
<dbReference type="GO" id="GO:0004519">
    <property type="term" value="F:endonuclease activity"/>
    <property type="evidence" value="ECO:0007669"/>
    <property type="project" value="UniProtKB-KW"/>
</dbReference>
<dbReference type="InterPro" id="IPR035437">
    <property type="entry name" value="SNase_OB-fold_sf"/>
</dbReference>
<organism evidence="3 4">
    <name type="scientific">Pseudorhizobium tarimense</name>
    <dbReference type="NCBI Taxonomy" id="1079109"/>
    <lineage>
        <taxon>Bacteria</taxon>
        <taxon>Pseudomonadati</taxon>
        <taxon>Pseudomonadota</taxon>
        <taxon>Alphaproteobacteria</taxon>
        <taxon>Hyphomicrobiales</taxon>
        <taxon>Rhizobiaceae</taxon>
        <taxon>Rhizobium/Agrobacterium group</taxon>
        <taxon>Pseudorhizobium</taxon>
    </lineage>
</organism>
<sequence length="160" mass="17433">MTRRRQRNLFLCLRITVILALFLSTTAAAQAVARDEIAGPVEAKILRVIDGDTLLVEARPWPQQKVEVYVRIRGIDTPEIRSSCASERQAEAAEAARQALELLAASSSTVELSRISGDKYFDRVVADVTLAGGKQPAEHLLLAGLAVSYDGGRKAKQDCK</sequence>
<keyword evidence="3" id="KW-0378">Hydrolase</keyword>
<evidence type="ECO:0000313" key="4">
    <source>
        <dbReference type="Proteomes" id="UP001549031"/>
    </source>
</evidence>
<keyword evidence="3" id="KW-0540">Nuclease</keyword>
<dbReference type="SUPFAM" id="SSF50199">
    <property type="entry name" value="Staphylococcal nuclease"/>
    <property type="match status" value="1"/>
</dbReference>
<protein>
    <submittedName>
        <fullName evidence="3">Endonuclease YncB(Thermonuclease family)</fullName>
    </submittedName>
</protein>
<evidence type="ECO:0000256" key="1">
    <source>
        <dbReference type="SAM" id="SignalP"/>
    </source>
</evidence>
<comment type="caution">
    <text evidence="3">The sequence shown here is derived from an EMBL/GenBank/DDBJ whole genome shotgun (WGS) entry which is preliminary data.</text>
</comment>
<dbReference type="Gene3D" id="2.40.50.90">
    <property type="match status" value="1"/>
</dbReference>
<reference evidence="3 4" key="1">
    <citation type="submission" date="2024-06" db="EMBL/GenBank/DDBJ databases">
        <title>Genomic Encyclopedia of Type Strains, Phase IV (KMG-IV): sequencing the most valuable type-strain genomes for metagenomic binning, comparative biology and taxonomic classification.</title>
        <authorList>
            <person name="Goeker M."/>
        </authorList>
    </citation>
    <scope>NUCLEOTIDE SEQUENCE [LARGE SCALE GENOMIC DNA]</scope>
    <source>
        <strain evidence="3 4">DSM 105042</strain>
    </source>
</reference>